<keyword evidence="4" id="KW-1185">Reference proteome</keyword>
<dbReference type="EMBL" id="JBHSFP010000008">
    <property type="protein sequence ID" value="MFC4532059.1"/>
    <property type="molecule type" value="Genomic_DNA"/>
</dbReference>
<proteinExistence type="predicted"/>
<dbReference type="Pfam" id="PF12770">
    <property type="entry name" value="CHAT"/>
    <property type="match status" value="1"/>
</dbReference>
<dbReference type="RefSeq" id="WP_380840781.1">
    <property type="nucleotide sequence ID" value="NZ_JBHSFP010000008.1"/>
</dbReference>
<reference evidence="4" key="1">
    <citation type="journal article" date="2019" name="Int. J. Syst. Evol. Microbiol.">
        <title>The Global Catalogue of Microorganisms (GCM) 10K type strain sequencing project: providing services to taxonomists for standard genome sequencing and annotation.</title>
        <authorList>
            <consortium name="The Broad Institute Genomics Platform"/>
            <consortium name="The Broad Institute Genome Sequencing Center for Infectious Disease"/>
            <person name="Wu L."/>
            <person name="Ma J."/>
        </authorList>
    </citation>
    <scope>NUCLEOTIDE SEQUENCE [LARGE SCALE GENOMIC DNA]</scope>
    <source>
        <strain evidence="4">CGMCC 4.7132</strain>
    </source>
</reference>
<feature type="compositionally biased region" description="Pro residues" evidence="1">
    <location>
        <begin position="471"/>
        <end position="488"/>
    </location>
</feature>
<feature type="compositionally biased region" description="Low complexity" evidence="1">
    <location>
        <begin position="494"/>
        <end position="512"/>
    </location>
</feature>
<protein>
    <submittedName>
        <fullName evidence="3">CHAT domain-containing protein</fullName>
    </submittedName>
</protein>
<feature type="compositionally biased region" description="Basic and acidic residues" evidence="1">
    <location>
        <begin position="1"/>
        <end position="11"/>
    </location>
</feature>
<dbReference type="InterPro" id="IPR024983">
    <property type="entry name" value="CHAT_dom"/>
</dbReference>
<feature type="compositionally biased region" description="Low complexity" evidence="1">
    <location>
        <begin position="524"/>
        <end position="538"/>
    </location>
</feature>
<accession>A0ABV9CFV5</accession>
<feature type="region of interest" description="Disordered" evidence="1">
    <location>
        <begin position="1"/>
        <end position="33"/>
    </location>
</feature>
<evidence type="ECO:0000313" key="3">
    <source>
        <dbReference type="EMBL" id="MFC4532059.1"/>
    </source>
</evidence>
<gene>
    <name evidence="3" type="ORF">ACFO60_14900</name>
</gene>
<sequence length="1083" mass="111007">MPTLDEERPDAADGAPAPVQGTAHLATAAEEALETSGIDPLQAHGHAPSTPALETAHLAATAAEKAVEASGIAPLRAREHAPSIPAQEAAHLTAAAEKAVETSGVDPVRARERALAVLDQARARNCREAESIAHRALGLAARELGHLTPAADHLHQAIAVAGDLAGRAAQARMSLVTVRADLGDPVGALQIADLAESGLDGLDQARLGVQRSVALVRLGRAREAVAQCDRAVERLSGAGDPRFLAGALLNRGLAHTYLEDYDAASRDLSACVAVARDAGLDHIATLAEANLPFVATRRGDIPAAFAGHQAAERALAGYPERLAAMRADFAGALLAAYLPGEARALLREAVPDLAATGSLVALAESRLLLAQVELLVGDPHQARVTAETAAGELAGQGRDAWVPLADEVTLRARIAVEGPSHRLAEEARALAARLAAHGWPAPAAALRLTAAELTLPTTPPSIPAESTPATAPLPTPTEPNPPTRPLPIPAGLTPAIGSPSIAAVPPASSGCADGEDAGPGSSGSGARATGGTAGRDTAPTVQSMVADDLEFVIDGPAAAGRAHRVVRHHALALRHSLGGDLAGAFSALREGLREAAAGSEQLSDPGVRAHALRAGERLAGFGLSLALRDGRADTVLGWAEHWRAVARGHAGEALSAERLSAELGGAALIELVRHDDLLAAVVVTAERRVLRRLGSYTAAAEATIRLRYGLRRAGLRDAGAGLCGVARESEDLAARLLAPLARDIGDRPAVIVPTGALHTLPWAALPPFRGRAICVAASAGAWLDAASRRPAPGHRAPLVAAVAGPGLEHARAEAAMVVRTYQEAACTCREATGSRQEAAHTGPETVPAYQEAVRTCPGTVPAYQKAVHTCPETIPACHDAAHTCSQTVPDHQEAVRACSGTVPACQGSVRVCRDTTGACREAVRTCQETAVRVRAGTADVLDALGRAEIVHIAAHGFFSARSPLLSRIALDDGPLMAYDLLGLGRTPWLAVLSACDAGMAHAPVDGTTLGLAGAFLDQDTACVIAGLVPVRDDEALALMTLLHGLLVRGHGPAEALAVASHKTGVQGFACFGSLGDPPPLHGT</sequence>
<evidence type="ECO:0000313" key="4">
    <source>
        <dbReference type="Proteomes" id="UP001596004"/>
    </source>
</evidence>
<evidence type="ECO:0000259" key="2">
    <source>
        <dbReference type="Pfam" id="PF12770"/>
    </source>
</evidence>
<feature type="region of interest" description="Disordered" evidence="1">
    <location>
        <begin position="456"/>
        <end position="538"/>
    </location>
</feature>
<organism evidence="3 4">
    <name type="scientific">Sphaerisporangium dianthi</name>
    <dbReference type="NCBI Taxonomy" id="1436120"/>
    <lineage>
        <taxon>Bacteria</taxon>
        <taxon>Bacillati</taxon>
        <taxon>Actinomycetota</taxon>
        <taxon>Actinomycetes</taxon>
        <taxon>Streptosporangiales</taxon>
        <taxon>Streptosporangiaceae</taxon>
        <taxon>Sphaerisporangium</taxon>
    </lineage>
</organism>
<feature type="domain" description="CHAT" evidence="2">
    <location>
        <begin position="729"/>
        <end position="1061"/>
    </location>
</feature>
<dbReference type="InterPro" id="IPR011990">
    <property type="entry name" value="TPR-like_helical_dom_sf"/>
</dbReference>
<dbReference type="SUPFAM" id="SSF48452">
    <property type="entry name" value="TPR-like"/>
    <property type="match status" value="1"/>
</dbReference>
<dbReference type="Gene3D" id="1.25.40.10">
    <property type="entry name" value="Tetratricopeptide repeat domain"/>
    <property type="match status" value="1"/>
</dbReference>
<dbReference type="SMART" id="SM00028">
    <property type="entry name" value="TPR"/>
    <property type="match status" value="2"/>
</dbReference>
<dbReference type="InterPro" id="IPR019734">
    <property type="entry name" value="TPR_rpt"/>
</dbReference>
<evidence type="ECO:0000256" key="1">
    <source>
        <dbReference type="SAM" id="MobiDB-lite"/>
    </source>
</evidence>
<name>A0ABV9CFV5_9ACTN</name>
<dbReference type="Proteomes" id="UP001596004">
    <property type="component" value="Unassembled WGS sequence"/>
</dbReference>
<comment type="caution">
    <text evidence="3">The sequence shown here is derived from an EMBL/GenBank/DDBJ whole genome shotgun (WGS) entry which is preliminary data.</text>
</comment>